<organism evidence="1 2">
    <name type="scientific">Datura stramonium</name>
    <name type="common">Jimsonweed</name>
    <name type="synonym">Common thornapple</name>
    <dbReference type="NCBI Taxonomy" id="4076"/>
    <lineage>
        <taxon>Eukaryota</taxon>
        <taxon>Viridiplantae</taxon>
        <taxon>Streptophyta</taxon>
        <taxon>Embryophyta</taxon>
        <taxon>Tracheophyta</taxon>
        <taxon>Spermatophyta</taxon>
        <taxon>Magnoliopsida</taxon>
        <taxon>eudicotyledons</taxon>
        <taxon>Gunneridae</taxon>
        <taxon>Pentapetalae</taxon>
        <taxon>asterids</taxon>
        <taxon>lamiids</taxon>
        <taxon>Solanales</taxon>
        <taxon>Solanaceae</taxon>
        <taxon>Solanoideae</taxon>
        <taxon>Datureae</taxon>
        <taxon>Datura</taxon>
    </lineage>
</organism>
<dbReference type="EMBL" id="JACEIK010045479">
    <property type="protein sequence ID" value="MCE5167047.1"/>
    <property type="molecule type" value="Genomic_DNA"/>
</dbReference>
<reference evidence="1 2" key="1">
    <citation type="journal article" date="2021" name="BMC Genomics">
        <title>Datura genome reveals duplications of psychoactive alkaloid biosynthetic genes and high mutation rate following tissue culture.</title>
        <authorList>
            <person name="Rajewski A."/>
            <person name="Carter-House D."/>
            <person name="Stajich J."/>
            <person name="Litt A."/>
        </authorList>
    </citation>
    <scope>NUCLEOTIDE SEQUENCE [LARGE SCALE GENOMIC DNA]</scope>
    <source>
        <strain evidence="1">AR-01</strain>
    </source>
</reference>
<evidence type="ECO:0000313" key="2">
    <source>
        <dbReference type="Proteomes" id="UP000823775"/>
    </source>
</evidence>
<comment type="caution">
    <text evidence="1">The sequence shown here is derived from an EMBL/GenBank/DDBJ whole genome shotgun (WGS) entry which is preliminary data.</text>
</comment>
<name>A0ABS8Y9I7_DATST</name>
<dbReference type="Proteomes" id="UP000823775">
    <property type="component" value="Unassembled WGS sequence"/>
</dbReference>
<evidence type="ECO:0000313" key="1">
    <source>
        <dbReference type="EMBL" id="MCE5167047.1"/>
    </source>
</evidence>
<gene>
    <name evidence="1" type="ORF">HAX54_034994</name>
</gene>
<keyword evidence="2" id="KW-1185">Reference proteome</keyword>
<sequence>MVFSVVVVRRWDADVVGVLPVERDNMRSERRGTKRGLVARLGGSREVVGLDFCGGGKIRRRRRRRREATKETTGRGKGVTTLLVSAEWKRRRKEGKIWFLLGVNGGYGGGRRAVGVVVWPVFFSWRKWRR</sequence>
<protein>
    <submittedName>
        <fullName evidence="1">Uncharacterized protein</fullName>
    </submittedName>
</protein>
<feature type="non-terminal residue" evidence="1">
    <location>
        <position position="130"/>
    </location>
</feature>
<accession>A0ABS8Y9I7</accession>
<proteinExistence type="predicted"/>